<evidence type="ECO:0000313" key="3">
    <source>
        <dbReference type="EMBL" id="QHT25635.1"/>
    </source>
</evidence>
<dbReference type="AlphaFoldDB" id="A0A6C0EE61"/>
<proteinExistence type="predicted"/>
<dbReference type="SUPFAM" id="SSF49749">
    <property type="entry name" value="Group II dsDNA viruses VP"/>
    <property type="match status" value="2"/>
</dbReference>
<dbReference type="Pfam" id="PF16903">
    <property type="entry name" value="Capsid_N"/>
    <property type="match status" value="1"/>
</dbReference>
<dbReference type="GO" id="GO:0005198">
    <property type="term" value="F:structural molecule activity"/>
    <property type="evidence" value="ECO:0007669"/>
    <property type="project" value="InterPro"/>
</dbReference>
<dbReference type="EMBL" id="MN739773">
    <property type="protein sequence ID" value="QHT25635.1"/>
    <property type="molecule type" value="Genomic_DNA"/>
</dbReference>
<protein>
    <recommendedName>
        <fullName evidence="4">Major capsid protein N-terminal domain-containing protein</fullName>
    </recommendedName>
</protein>
<feature type="domain" description="Major capsid protein C-terminal" evidence="1">
    <location>
        <begin position="331"/>
        <end position="516"/>
    </location>
</feature>
<dbReference type="Gene3D" id="2.70.9.10">
    <property type="entry name" value="Adenovirus Type 2 Hexon, domain 4"/>
    <property type="match status" value="1"/>
</dbReference>
<dbReference type="Gene3D" id="2.70.9.20">
    <property type="entry name" value="Major capsid protein Vp54"/>
    <property type="match status" value="1"/>
</dbReference>
<dbReference type="Pfam" id="PF04451">
    <property type="entry name" value="Capsid_NCLDV"/>
    <property type="match status" value="1"/>
</dbReference>
<sequence length="526" mass="60896">MTGGIIQLVAHGIEDIFLTRDPQITFLKVVYRRHTNFSTEEIPQYFSEKPNWGKTYSCEISKDGDLMGDTCVVVTLPSINKFKTSTGDDNITKFAWARRIGHVLLKSITIEINGKTIDKHYGEWLNIWMELFGKKDEGCLKLIGDVPELTEFTNGKDEYVLYIPLRFWFCGYSGRYLPLIAMTYSNIKINIEINDFDNCYIISPTNYIKCEADIVNFREYEYIEQNVDGVIYAGIYNSYDIVKKRLYYTPITKNKLIGTYSTILSPTQDQKTSILTDSANKKYRIIGKTSKFYVMPSINETTKTHNYSKLRNINLGDVYLLVNFVFLDEEERIKVAQAKHEYLIEQLFYTPDITLEGANRTVAISIDHPCKFLQWIVQMDYIDKSNDHFNYTDSYVRKLFPDEYPDYELNECIGKNPVKQETMLINGHERLSFRDSDYFTHVQNLQYAKYSPSVLTNSLFFSLFPASEQPSGTFNTSQATTIEIKMRLGHYVDANNFAKFRSYGPSVNVLRIDSGLCATLFKNSIY</sequence>
<organism evidence="3">
    <name type="scientific">viral metagenome</name>
    <dbReference type="NCBI Taxonomy" id="1070528"/>
    <lineage>
        <taxon>unclassified sequences</taxon>
        <taxon>metagenomes</taxon>
        <taxon>organismal metagenomes</taxon>
    </lineage>
</organism>
<dbReference type="InterPro" id="IPR007542">
    <property type="entry name" value="MCP_C"/>
</dbReference>
<accession>A0A6C0EE61</accession>
<evidence type="ECO:0000259" key="2">
    <source>
        <dbReference type="Pfam" id="PF16903"/>
    </source>
</evidence>
<dbReference type="InterPro" id="IPR016112">
    <property type="entry name" value="VP_dsDNA_II"/>
</dbReference>
<dbReference type="InterPro" id="IPR038519">
    <property type="entry name" value="MCP_C_sf"/>
</dbReference>
<feature type="domain" description="Major capsid protein N-terminal" evidence="2">
    <location>
        <begin position="25"/>
        <end position="206"/>
    </location>
</feature>
<evidence type="ECO:0008006" key="4">
    <source>
        <dbReference type="Google" id="ProtNLM"/>
    </source>
</evidence>
<evidence type="ECO:0000259" key="1">
    <source>
        <dbReference type="Pfam" id="PF04451"/>
    </source>
</evidence>
<dbReference type="InterPro" id="IPR031654">
    <property type="entry name" value="Capsid_N"/>
</dbReference>
<reference evidence="3" key="1">
    <citation type="journal article" date="2020" name="Nature">
        <title>Giant virus diversity and host interactions through global metagenomics.</title>
        <authorList>
            <person name="Schulz F."/>
            <person name="Roux S."/>
            <person name="Paez-Espino D."/>
            <person name="Jungbluth S."/>
            <person name="Walsh D.A."/>
            <person name="Denef V.J."/>
            <person name="McMahon K.D."/>
            <person name="Konstantinidis K.T."/>
            <person name="Eloe-Fadrosh E.A."/>
            <person name="Kyrpides N.C."/>
            <person name="Woyke T."/>
        </authorList>
    </citation>
    <scope>NUCLEOTIDE SEQUENCE</scope>
    <source>
        <strain evidence="3">GVMAG-M-3300023179-27</strain>
    </source>
</reference>
<name>A0A6C0EE61_9ZZZZ</name>